<keyword evidence="2" id="KW-1185">Reference proteome</keyword>
<reference evidence="1" key="1">
    <citation type="journal article" date="2023" name="G3 (Bethesda)">
        <title>A reference genome for the long-term kleptoplast-retaining sea slug Elysia crispata morphotype clarki.</title>
        <authorList>
            <person name="Eastman K.E."/>
            <person name="Pendleton A.L."/>
            <person name="Shaikh M.A."/>
            <person name="Suttiyut T."/>
            <person name="Ogas R."/>
            <person name="Tomko P."/>
            <person name="Gavelis G."/>
            <person name="Widhalm J.R."/>
            <person name="Wisecaver J.H."/>
        </authorList>
    </citation>
    <scope>NUCLEOTIDE SEQUENCE</scope>
    <source>
        <strain evidence="1">ECLA1</strain>
    </source>
</reference>
<dbReference type="Proteomes" id="UP001283361">
    <property type="component" value="Unassembled WGS sequence"/>
</dbReference>
<proteinExistence type="predicted"/>
<organism evidence="1 2">
    <name type="scientific">Elysia crispata</name>
    <name type="common">lettuce slug</name>
    <dbReference type="NCBI Taxonomy" id="231223"/>
    <lineage>
        <taxon>Eukaryota</taxon>
        <taxon>Metazoa</taxon>
        <taxon>Spiralia</taxon>
        <taxon>Lophotrochozoa</taxon>
        <taxon>Mollusca</taxon>
        <taxon>Gastropoda</taxon>
        <taxon>Heterobranchia</taxon>
        <taxon>Euthyneura</taxon>
        <taxon>Panpulmonata</taxon>
        <taxon>Sacoglossa</taxon>
        <taxon>Placobranchoidea</taxon>
        <taxon>Plakobranchidae</taxon>
        <taxon>Elysia</taxon>
    </lineage>
</organism>
<dbReference type="AlphaFoldDB" id="A0AAE1E4X4"/>
<gene>
    <name evidence="1" type="ORF">RRG08_000408</name>
</gene>
<sequence length="35" mass="3737">MTQLIVNVASGGEFNVFFDSESGNMGMGQERAELA</sequence>
<evidence type="ECO:0000313" key="1">
    <source>
        <dbReference type="EMBL" id="KAK3793680.1"/>
    </source>
</evidence>
<name>A0AAE1E4X4_9GAST</name>
<feature type="non-terminal residue" evidence="1">
    <location>
        <position position="35"/>
    </location>
</feature>
<evidence type="ECO:0000313" key="2">
    <source>
        <dbReference type="Proteomes" id="UP001283361"/>
    </source>
</evidence>
<comment type="caution">
    <text evidence="1">The sequence shown here is derived from an EMBL/GenBank/DDBJ whole genome shotgun (WGS) entry which is preliminary data.</text>
</comment>
<protein>
    <submittedName>
        <fullName evidence="1">Uncharacterized protein</fullName>
    </submittedName>
</protein>
<accession>A0AAE1E4X4</accession>
<dbReference type="EMBL" id="JAWDGP010001185">
    <property type="protein sequence ID" value="KAK3793680.1"/>
    <property type="molecule type" value="Genomic_DNA"/>
</dbReference>